<feature type="non-terminal residue" evidence="2">
    <location>
        <position position="1"/>
    </location>
</feature>
<dbReference type="Proteomes" id="UP001153555">
    <property type="component" value="Unassembled WGS sequence"/>
</dbReference>
<feature type="compositionally biased region" description="Low complexity" evidence="1">
    <location>
        <begin position="140"/>
        <end position="157"/>
    </location>
</feature>
<organism evidence="2 3">
    <name type="scientific">Striga hermonthica</name>
    <name type="common">Purple witchweed</name>
    <name type="synonym">Buchnera hermonthica</name>
    <dbReference type="NCBI Taxonomy" id="68872"/>
    <lineage>
        <taxon>Eukaryota</taxon>
        <taxon>Viridiplantae</taxon>
        <taxon>Streptophyta</taxon>
        <taxon>Embryophyta</taxon>
        <taxon>Tracheophyta</taxon>
        <taxon>Spermatophyta</taxon>
        <taxon>Magnoliopsida</taxon>
        <taxon>eudicotyledons</taxon>
        <taxon>Gunneridae</taxon>
        <taxon>Pentapetalae</taxon>
        <taxon>asterids</taxon>
        <taxon>lamiids</taxon>
        <taxon>Lamiales</taxon>
        <taxon>Orobanchaceae</taxon>
        <taxon>Buchnereae</taxon>
        <taxon>Striga</taxon>
    </lineage>
</organism>
<evidence type="ECO:0000256" key="1">
    <source>
        <dbReference type="SAM" id="MobiDB-lite"/>
    </source>
</evidence>
<reference evidence="2" key="1">
    <citation type="submission" date="2019-12" db="EMBL/GenBank/DDBJ databases">
        <authorList>
            <person name="Scholes J."/>
        </authorList>
    </citation>
    <scope>NUCLEOTIDE SEQUENCE</scope>
</reference>
<accession>A0A9N7MH77</accession>
<name>A0A9N7MH77_STRHE</name>
<proteinExistence type="predicted"/>
<comment type="caution">
    <text evidence="2">The sequence shown here is derived from an EMBL/GenBank/DDBJ whole genome shotgun (WGS) entry which is preliminary data.</text>
</comment>
<keyword evidence="3" id="KW-1185">Reference proteome</keyword>
<evidence type="ECO:0000313" key="2">
    <source>
        <dbReference type="EMBL" id="CAA0806020.1"/>
    </source>
</evidence>
<protein>
    <submittedName>
        <fullName evidence="2">Uncharacterized protein</fullName>
    </submittedName>
</protein>
<feature type="non-terminal residue" evidence="2">
    <location>
        <position position="197"/>
    </location>
</feature>
<feature type="region of interest" description="Disordered" evidence="1">
    <location>
        <begin position="140"/>
        <end position="160"/>
    </location>
</feature>
<gene>
    <name evidence="2" type="ORF">SHERM_00924</name>
</gene>
<sequence>ISPNFTRLPYSFGRLPCVARVRSFLVLGARGIARLVHLARVHVLSPRGLRPRALRAPFLFLVGLCFEPISTIPIPTRNMLPATFPDLPRNTPVTNIFRAFQRSTAFSSPVGFSIRALPIPTRIRLASLFLHCASCASSCAPHSSPSTPMPTRSRTSPALPHVSQSIARASPCMLRMPSVLRTAPRSFIARLCTLSTA</sequence>
<dbReference type="AlphaFoldDB" id="A0A9N7MH77"/>
<dbReference type="EMBL" id="CACSLK010000214">
    <property type="protein sequence ID" value="CAA0806020.1"/>
    <property type="molecule type" value="Genomic_DNA"/>
</dbReference>
<evidence type="ECO:0000313" key="3">
    <source>
        <dbReference type="Proteomes" id="UP001153555"/>
    </source>
</evidence>